<gene>
    <name evidence="11" type="ORF">H0A68_15795</name>
</gene>
<keyword evidence="12" id="KW-1185">Reference proteome</keyword>
<dbReference type="AlphaFoldDB" id="A0A853FEJ9"/>
<dbReference type="InterPro" id="IPR000515">
    <property type="entry name" value="MetI-like"/>
</dbReference>
<evidence type="ECO:0000256" key="2">
    <source>
        <dbReference type="ARBA" id="ARBA00022448"/>
    </source>
</evidence>
<comment type="subcellular location">
    <subcellularLocation>
        <location evidence="1 9">Cell membrane</location>
        <topology evidence="1 9">Multi-pass membrane protein</topology>
    </subcellularLocation>
</comment>
<dbReference type="SUPFAM" id="SSF161098">
    <property type="entry name" value="MetI-like"/>
    <property type="match status" value="1"/>
</dbReference>
<feature type="transmembrane region" description="Helical" evidence="9">
    <location>
        <begin position="46"/>
        <end position="67"/>
    </location>
</feature>
<keyword evidence="3" id="KW-1003">Cell membrane</keyword>
<protein>
    <submittedName>
        <fullName evidence="11">ABC transporter permease</fullName>
    </submittedName>
</protein>
<evidence type="ECO:0000256" key="1">
    <source>
        <dbReference type="ARBA" id="ARBA00004651"/>
    </source>
</evidence>
<dbReference type="GO" id="GO:0055085">
    <property type="term" value="P:transmembrane transport"/>
    <property type="evidence" value="ECO:0007669"/>
    <property type="project" value="InterPro"/>
</dbReference>
<feature type="transmembrane region" description="Helical" evidence="9">
    <location>
        <begin position="379"/>
        <end position="406"/>
    </location>
</feature>
<dbReference type="GO" id="GO:0015031">
    <property type="term" value="P:protein transport"/>
    <property type="evidence" value="ECO:0007669"/>
    <property type="project" value="UniProtKB-KW"/>
</dbReference>
<organism evidence="11 12">
    <name type="scientific">Allopusillimonas soli</name>
    <dbReference type="NCBI Taxonomy" id="659016"/>
    <lineage>
        <taxon>Bacteria</taxon>
        <taxon>Pseudomonadati</taxon>
        <taxon>Pseudomonadota</taxon>
        <taxon>Betaproteobacteria</taxon>
        <taxon>Burkholderiales</taxon>
        <taxon>Alcaligenaceae</taxon>
        <taxon>Allopusillimonas</taxon>
    </lineage>
</organism>
<dbReference type="RefSeq" id="WP_129970270.1">
    <property type="nucleotide sequence ID" value="NZ_JACCEW010000005.1"/>
</dbReference>
<keyword evidence="6" id="KW-0653">Protein transport</keyword>
<evidence type="ECO:0000256" key="4">
    <source>
        <dbReference type="ARBA" id="ARBA00022692"/>
    </source>
</evidence>
<dbReference type="EMBL" id="JACCEW010000005">
    <property type="protein sequence ID" value="NYT38347.1"/>
    <property type="molecule type" value="Genomic_DNA"/>
</dbReference>
<reference evidence="11 12" key="1">
    <citation type="submission" date="2020-07" db="EMBL/GenBank/DDBJ databases">
        <title>Taxonomic revisions and descriptions of new bacterial species based on genomic comparisons in the high-G+C-content subgroup of the family Alcaligenaceae.</title>
        <authorList>
            <person name="Szabo A."/>
            <person name="Felfoldi T."/>
        </authorList>
    </citation>
    <scope>NUCLEOTIDE SEQUENCE [LARGE SCALE GENOMIC DNA]</scope>
    <source>
        <strain evidence="11 12">DSM 25264</strain>
    </source>
</reference>
<feature type="domain" description="ABC transmembrane type-1" evidence="10">
    <location>
        <begin position="244"/>
        <end position="454"/>
    </location>
</feature>
<feature type="transmembrane region" description="Helical" evidence="9">
    <location>
        <begin position="432"/>
        <end position="457"/>
    </location>
</feature>
<sequence length="491" mass="54172">MPKFIFFWTDIFIYLLLAALLAYAWRVRGSTSLRRAWGQVAQSPSAMCAAVVLAFFALAGMLDSVHYQPRLPPVPGQAAAAPVYAPIARSALDDLLGLTQMSGQEKTYSAPLAIRQFTKETELVHGSPVRDFPRLKHAGQGVQDGATHWRDVWLRLGAGLACGLIAMAVAAMLLTLCHMRTRRAGQACRAWWHNESGVPWRAIWLTLSIILMLACVAIALGTNYHVLGTDRSGRDVLWRCIKSIRTALVIGTLTTLAMLPPALCFGIAAGYFKGRVDDIIQYIYTTLTSIPGVLLIAACVLMMQVYIDKNPTLFDSIQARADLRLFLLCMILGLTGWAGLCRLLRAETLKLRELEYVQAARAFGVGHWRIMRRHLLPNVMHIILITLVLEFSGLVLYEAVLSYLGIGVDPSTPSFGTMIDAARVEMSRDPMIWWNLLGAFVFLLTLVLSANIFADAVQDAFDPRMRRFRVSRLAAAPSAQPAESRSNGAPS</sequence>
<feature type="transmembrane region" description="Helical" evidence="9">
    <location>
        <begin position="152"/>
        <end position="176"/>
    </location>
</feature>
<dbReference type="CDD" id="cd06261">
    <property type="entry name" value="TM_PBP2"/>
    <property type="match status" value="1"/>
</dbReference>
<keyword evidence="5" id="KW-0571">Peptide transport</keyword>
<comment type="similarity">
    <text evidence="9">Belongs to the binding-protein-dependent transport system permease family.</text>
</comment>
<dbReference type="OrthoDB" id="9783218at2"/>
<dbReference type="Pfam" id="PF00528">
    <property type="entry name" value="BPD_transp_1"/>
    <property type="match status" value="1"/>
</dbReference>
<keyword evidence="8 9" id="KW-0472">Membrane</keyword>
<dbReference type="InterPro" id="IPR035906">
    <property type="entry name" value="MetI-like_sf"/>
</dbReference>
<accession>A0A853FEJ9</accession>
<name>A0A853FEJ9_9BURK</name>
<proteinExistence type="inferred from homology"/>
<dbReference type="GO" id="GO:0015833">
    <property type="term" value="P:peptide transport"/>
    <property type="evidence" value="ECO:0007669"/>
    <property type="project" value="UniProtKB-KW"/>
</dbReference>
<evidence type="ECO:0000313" key="11">
    <source>
        <dbReference type="EMBL" id="NYT38347.1"/>
    </source>
</evidence>
<feature type="transmembrane region" description="Helical" evidence="9">
    <location>
        <begin position="202"/>
        <end position="227"/>
    </location>
</feature>
<dbReference type="PANTHER" id="PTHR43386:SF24">
    <property type="entry name" value="OLIGOPEPTIDE TRANSPORT SYSTEM PERMEASE PROTEIN AMID"/>
    <property type="match status" value="1"/>
</dbReference>
<evidence type="ECO:0000256" key="5">
    <source>
        <dbReference type="ARBA" id="ARBA00022856"/>
    </source>
</evidence>
<evidence type="ECO:0000256" key="7">
    <source>
        <dbReference type="ARBA" id="ARBA00022989"/>
    </source>
</evidence>
<dbReference type="PROSITE" id="PS50928">
    <property type="entry name" value="ABC_TM1"/>
    <property type="match status" value="1"/>
</dbReference>
<keyword evidence="7 9" id="KW-1133">Transmembrane helix</keyword>
<feature type="transmembrane region" description="Helical" evidence="9">
    <location>
        <begin position="284"/>
        <end position="305"/>
    </location>
</feature>
<keyword evidence="2 9" id="KW-0813">Transport</keyword>
<dbReference type="PANTHER" id="PTHR43386">
    <property type="entry name" value="OLIGOPEPTIDE TRANSPORT SYSTEM PERMEASE PROTEIN APPC"/>
    <property type="match status" value="1"/>
</dbReference>
<feature type="transmembrane region" description="Helical" evidence="9">
    <location>
        <begin position="325"/>
        <end position="344"/>
    </location>
</feature>
<evidence type="ECO:0000256" key="8">
    <source>
        <dbReference type="ARBA" id="ARBA00023136"/>
    </source>
</evidence>
<dbReference type="GO" id="GO:0005886">
    <property type="term" value="C:plasma membrane"/>
    <property type="evidence" value="ECO:0007669"/>
    <property type="project" value="UniProtKB-SubCell"/>
</dbReference>
<evidence type="ECO:0000313" key="12">
    <source>
        <dbReference type="Proteomes" id="UP000580517"/>
    </source>
</evidence>
<feature type="transmembrane region" description="Helical" evidence="9">
    <location>
        <begin position="6"/>
        <end position="25"/>
    </location>
</feature>
<evidence type="ECO:0000256" key="3">
    <source>
        <dbReference type="ARBA" id="ARBA00022475"/>
    </source>
</evidence>
<evidence type="ECO:0000256" key="6">
    <source>
        <dbReference type="ARBA" id="ARBA00022927"/>
    </source>
</evidence>
<dbReference type="Proteomes" id="UP000580517">
    <property type="component" value="Unassembled WGS sequence"/>
</dbReference>
<evidence type="ECO:0000259" key="10">
    <source>
        <dbReference type="PROSITE" id="PS50928"/>
    </source>
</evidence>
<evidence type="ECO:0000256" key="9">
    <source>
        <dbReference type="RuleBase" id="RU363032"/>
    </source>
</evidence>
<comment type="caution">
    <text evidence="11">The sequence shown here is derived from an EMBL/GenBank/DDBJ whole genome shotgun (WGS) entry which is preliminary data.</text>
</comment>
<keyword evidence="4 9" id="KW-0812">Transmembrane</keyword>
<dbReference type="InterPro" id="IPR050366">
    <property type="entry name" value="BP-dependent_transpt_permease"/>
</dbReference>
<feature type="transmembrane region" description="Helical" evidence="9">
    <location>
        <begin position="247"/>
        <end position="272"/>
    </location>
</feature>
<dbReference type="Gene3D" id="1.10.3720.10">
    <property type="entry name" value="MetI-like"/>
    <property type="match status" value="1"/>
</dbReference>